<dbReference type="GO" id="GO:0006082">
    <property type="term" value="P:organic acid metabolic process"/>
    <property type="evidence" value="ECO:0007669"/>
    <property type="project" value="TreeGrafter"/>
</dbReference>
<evidence type="ECO:0000256" key="11">
    <source>
        <dbReference type="ARBA" id="ARBA00023033"/>
    </source>
</evidence>
<evidence type="ECO:0000256" key="7">
    <source>
        <dbReference type="ARBA" id="ARBA00022824"/>
    </source>
</evidence>
<evidence type="ECO:0000313" key="14">
    <source>
        <dbReference type="Ensembl" id="ENSNFUP00015021945.1"/>
    </source>
</evidence>
<evidence type="ECO:0000256" key="2">
    <source>
        <dbReference type="ARBA" id="ARBA00004174"/>
    </source>
</evidence>
<gene>
    <name evidence="14" type="primary">LOC107395370</name>
</gene>
<name>A0A8C6LP52_NOTFU</name>
<reference evidence="14" key="2">
    <citation type="submission" date="2025-09" db="UniProtKB">
        <authorList>
            <consortium name="Ensembl"/>
        </authorList>
    </citation>
    <scope>IDENTIFICATION</scope>
</reference>
<evidence type="ECO:0000313" key="15">
    <source>
        <dbReference type="Proteomes" id="UP000694548"/>
    </source>
</evidence>
<dbReference type="Gene3D" id="1.10.630.10">
    <property type="entry name" value="Cytochrome P450"/>
    <property type="match status" value="2"/>
</dbReference>
<evidence type="ECO:0000256" key="5">
    <source>
        <dbReference type="ARBA" id="ARBA00022617"/>
    </source>
</evidence>
<evidence type="ECO:0000256" key="12">
    <source>
        <dbReference type="ARBA" id="ARBA00023136"/>
    </source>
</evidence>
<evidence type="ECO:0000256" key="3">
    <source>
        <dbReference type="ARBA" id="ARBA00004406"/>
    </source>
</evidence>
<comment type="cofactor">
    <cofactor evidence="1 13">
        <name>heme</name>
        <dbReference type="ChEBI" id="CHEBI:30413"/>
    </cofactor>
</comment>
<dbReference type="FunFam" id="1.10.630.10:FF:000238">
    <property type="entry name" value="Cytochrome P450 2A6"/>
    <property type="match status" value="1"/>
</dbReference>
<dbReference type="InterPro" id="IPR001128">
    <property type="entry name" value="Cyt_P450"/>
</dbReference>
<comment type="subcellular location">
    <subcellularLocation>
        <location evidence="3">Endoplasmic reticulum membrane</location>
        <topology evidence="3">Peripheral membrane protein</topology>
    </subcellularLocation>
    <subcellularLocation>
        <location evidence="2">Microsome membrane</location>
        <topology evidence="2">Peripheral membrane protein</topology>
    </subcellularLocation>
</comment>
<dbReference type="Proteomes" id="UP000694548">
    <property type="component" value="Unassembled WGS sequence"/>
</dbReference>
<proteinExistence type="inferred from homology"/>
<comment type="similarity">
    <text evidence="4">Belongs to the cytochrome P450 family.</text>
</comment>
<dbReference type="GO" id="GO:0020037">
    <property type="term" value="F:heme binding"/>
    <property type="evidence" value="ECO:0007669"/>
    <property type="project" value="InterPro"/>
</dbReference>
<evidence type="ECO:0000256" key="1">
    <source>
        <dbReference type="ARBA" id="ARBA00001971"/>
    </source>
</evidence>
<evidence type="ECO:0000256" key="13">
    <source>
        <dbReference type="PIRSR" id="PIRSR602401-1"/>
    </source>
</evidence>
<evidence type="ECO:0000256" key="4">
    <source>
        <dbReference type="ARBA" id="ARBA00010617"/>
    </source>
</evidence>
<dbReference type="PANTHER" id="PTHR24300">
    <property type="entry name" value="CYTOCHROME P450 508A4-RELATED"/>
    <property type="match status" value="1"/>
</dbReference>
<dbReference type="CDD" id="cd11026">
    <property type="entry name" value="CYP2"/>
    <property type="match status" value="1"/>
</dbReference>
<dbReference type="GO" id="GO:0005506">
    <property type="term" value="F:iron ion binding"/>
    <property type="evidence" value="ECO:0007669"/>
    <property type="project" value="InterPro"/>
</dbReference>
<keyword evidence="9" id="KW-0560">Oxidoreductase</keyword>
<evidence type="ECO:0000256" key="10">
    <source>
        <dbReference type="ARBA" id="ARBA00023004"/>
    </source>
</evidence>
<keyword evidence="6 13" id="KW-0479">Metal-binding</keyword>
<keyword evidence="7" id="KW-0256">Endoplasmic reticulum</keyword>
<feature type="binding site" description="axial binding residue" evidence="13">
    <location>
        <position position="684"/>
    </location>
    <ligand>
        <name>heme</name>
        <dbReference type="ChEBI" id="CHEBI:30413"/>
    </ligand>
    <ligandPart>
        <name>Fe</name>
        <dbReference type="ChEBI" id="CHEBI:18248"/>
    </ligandPart>
</feature>
<dbReference type="PRINTS" id="PR00463">
    <property type="entry name" value="EP450I"/>
</dbReference>
<dbReference type="GO" id="GO:0046222">
    <property type="term" value="P:aflatoxin metabolic process"/>
    <property type="evidence" value="ECO:0007669"/>
    <property type="project" value="UniProtKB-ARBA"/>
</dbReference>
<dbReference type="AlphaFoldDB" id="A0A8C6LP52"/>
<dbReference type="InterPro" id="IPR017972">
    <property type="entry name" value="Cyt_P450_CS"/>
</dbReference>
<keyword evidence="12" id="KW-0472">Membrane</keyword>
<keyword evidence="15" id="KW-1185">Reference proteome</keyword>
<dbReference type="GO" id="GO:0016712">
    <property type="term" value="F:oxidoreductase activity, acting on paired donors, with incorporation or reduction of molecular oxygen, reduced flavin or flavoprotein as one donor, and incorporation of one atom of oxygen"/>
    <property type="evidence" value="ECO:0007669"/>
    <property type="project" value="TreeGrafter"/>
</dbReference>
<dbReference type="InterPro" id="IPR050182">
    <property type="entry name" value="Cytochrome_P450_fam2"/>
</dbReference>
<accession>A0A8C6LP52</accession>
<keyword evidence="8" id="KW-0492">Microsome</keyword>
<dbReference type="FunFam" id="1.10.630.10:FF:000010">
    <property type="entry name" value="cytochrome P450 2W1 isoform X2"/>
    <property type="match status" value="1"/>
</dbReference>
<dbReference type="GeneTree" id="ENSGT00950000182879"/>
<keyword evidence="5 13" id="KW-0349">Heme</keyword>
<sequence length="737" mass="83590">MVKEALVNQLDSFVDRPIIPLFHVIFKGLGIGLSSGYLWKKQRKFASTHLRYFGEGQKSLEKYIEVECNFLSEAFKEEQGRPFNPHYTLTNAVSNIVCSVVFGHRFEYSDPSYRRILELDNEAVVLAGSLRTQLYDVFPGLMKHLPGPHQTVHANYRQIVAFLRKEIEKHQEEWNPEDPRDYIDAYLAEMEKKKEDPQAGFNTDTLLICILDLIEAGTESAATTLRWALVFMMNYPEIQEKVQAEIDRVIGQSRQPTMADRPNLPYTDAVIHETQRYGNIVPMGFPKMASKDSTLGGFFIPKLAEIYGNIFTVRLGKDTFVILCGHKMMKEALVTQAENFVDRPHSSIAGRCYAEPGAGLFMSNGDKWKKQRRFALSTLRNFGLGKSMLEQSICEEIRHLQEEIEREKGGSQLIDPAGLFNSAVSNIVCQLVMGKRFDYSDYNFQIMLKYISESFWLQGSIWGQLYEAFPKVMDYLPGPHNKIFTYFSAIQTFLAEEIEKHKKDLDPSNPRDYIDTFLIEMKNHKDSDLGFTETNLALCSTDLFLAGTETTATTLLWALVFLIQHPEIQEMVHTEIDTVIGRTRLPSMADRINLPYTDAVIHEIQRFGNILPINGLRMAHKDTTLGGCFIPKGTAVMPILTSVLFDKTEWETPDTFNPGHFLDASGKFVKREAFLPFSSGKRVCLGEGLAKMELFLFLVGLLQKFSFSAPEGVELSAEGITGVTRVPAPFKVCARAR</sequence>
<reference evidence="14" key="1">
    <citation type="submission" date="2025-08" db="UniProtKB">
        <authorList>
            <consortium name="Ensembl"/>
        </authorList>
    </citation>
    <scope>IDENTIFICATION</scope>
</reference>
<dbReference type="GO" id="GO:0005789">
    <property type="term" value="C:endoplasmic reticulum membrane"/>
    <property type="evidence" value="ECO:0007669"/>
    <property type="project" value="UniProtKB-SubCell"/>
</dbReference>
<dbReference type="GO" id="GO:0006805">
    <property type="term" value="P:xenobiotic metabolic process"/>
    <property type="evidence" value="ECO:0007669"/>
    <property type="project" value="TreeGrafter"/>
</dbReference>
<dbReference type="Pfam" id="PF00067">
    <property type="entry name" value="p450"/>
    <property type="match status" value="1"/>
</dbReference>
<organism evidence="14 15">
    <name type="scientific">Nothobranchius furzeri</name>
    <name type="common">Turquoise killifish</name>
    <dbReference type="NCBI Taxonomy" id="105023"/>
    <lineage>
        <taxon>Eukaryota</taxon>
        <taxon>Metazoa</taxon>
        <taxon>Chordata</taxon>
        <taxon>Craniata</taxon>
        <taxon>Vertebrata</taxon>
        <taxon>Euteleostomi</taxon>
        <taxon>Actinopterygii</taxon>
        <taxon>Neopterygii</taxon>
        <taxon>Teleostei</taxon>
        <taxon>Neoteleostei</taxon>
        <taxon>Acanthomorphata</taxon>
        <taxon>Ovalentaria</taxon>
        <taxon>Atherinomorphae</taxon>
        <taxon>Cyprinodontiformes</taxon>
        <taxon>Nothobranchiidae</taxon>
        <taxon>Nothobranchius</taxon>
    </lineage>
</organism>
<keyword evidence="10 13" id="KW-0408">Iron</keyword>
<dbReference type="Ensembl" id="ENSNFUT00015022964.1">
    <property type="protein sequence ID" value="ENSNFUP00015021945.1"/>
    <property type="gene ID" value="ENSNFUG00015010510.1"/>
</dbReference>
<dbReference type="PRINTS" id="PR00385">
    <property type="entry name" value="P450"/>
</dbReference>
<evidence type="ECO:0000256" key="9">
    <source>
        <dbReference type="ARBA" id="ARBA00023002"/>
    </source>
</evidence>
<keyword evidence="11" id="KW-0503">Monooxygenase</keyword>
<dbReference type="PROSITE" id="PS00086">
    <property type="entry name" value="CYTOCHROME_P450"/>
    <property type="match status" value="1"/>
</dbReference>
<dbReference type="InterPro" id="IPR036396">
    <property type="entry name" value="Cyt_P450_sf"/>
</dbReference>
<evidence type="ECO:0000256" key="6">
    <source>
        <dbReference type="ARBA" id="ARBA00022723"/>
    </source>
</evidence>
<dbReference type="SUPFAM" id="SSF48264">
    <property type="entry name" value="Cytochrome P450"/>
    <property type="match status" value="2"/>
</dbReference>
<dbReference type="InterPro" id="IPR002401">
    <property type="entry name" value="Cyt_P450_E_grp-I"/>
</dbReference>
<evidence type="ECO:0000256" key="8">
    <source>
        <dbReference type="ARBA" id="ARBA00022848"/>
    </source>
</evidence>
<dbReference type="PANTHER" id="PTHR24300:SF177">
    <property type="entry name" value="CYTOCHROME P450 2J2"/>
    <property type="match status" value="1"/>
</dbReference>
<protein>
    <submittedName>
        <fullName evidence="14">Cytochrome P450 family 2 subfamily J member 2</fullName>
    </submittedName>
</protein>